<dbReference type="EMBL" id="JAGTTL010000019">
    <property type="protein sequence ID" value="KAK6308551.1"/>
    <property type="molecule type" value="Genomic_DNA"/>
</dbReference>
<evidence type="ECO:0000313" key="4">
    <source>
        <dbReference type="Proteomes" id="UP001356427"/>
    </source>
</evidence>
<evidence type="ECO:0008006" key="5">
    <source>
        <dbReference type="Google" id="ProtNLM"/>
    </source>
</evidence>
<proteinExistence type="predicted"/>
<keyword evidence="2" id="KW-0472">Membrane</keyword>
<dbReference type="InterPro" id="IPR013783">
    <property type="entry name" value="Ig-like_fold"/>
</dbReference>
<evidence type="ECO:0000313" key="3">
    <source>
        <dbReference type="EMBL" id="KAK6308551.1"/>
    </source>
</evidence>
<sequence>MSVLKTCNCKLEPPPPPPPQMKEVNHKAGLGNNAVKQLSTSLPFLVSRMYGSAASVNISLKMKITFLLLLLLDDPEIEAQQVVNGQALLRFVFPPFYNGYEKFCSKLYPGGFPVVNTRGYVNDFYKGRVYATEYNGVMDVMMWNLKPVDAGDYRCAVVTFGVNHIYTDYNLQIDSGRSSGPVPPRPPVRSTIRPSISSSSYSDTSGPVFSKDHSDSPSVPWSFGLPLAAGLFIVMVIISSVIVVVVHHKIITKKKCGATSSDSAAHILSDVPQEESSVVYTTVDFKPHENRTTELYANLQTLRSPRGHDPDPHREPAGTVVYSTLASNRR</sequence>
<comment type="caution">
    <text evidence="3">The sequence shown here is derived from an EMBL/GenBank/DDBJ whole genome shotgun (WGS) entry which is preliminary data.</text>
</comment>
<dbReference type="Proteomes" id="UP001356427">
    <property type="component" value="Unassembled WGS sequence"/>
</dbReference>
<evidence type="ECO:0000256" key="1">
    <source>
        <dbReference type="SAM" id="MobiDB-lite"/>
    </source>
</evidence>
<accession>A0AAN8LUK7</accession>
<keyword evidence="2" id="KW-1133">Transmembrane helix</keyword>
<feature type="compositionally biased region" description="Low complexity" evidence="1">
    <location>
        <begin position="188"/>
        <end position="207"/>
    </location>
</feature>
<organism evidence="3 4">
    <name type="scientific">Coregonus suidteri</name>
    <dbReference type="NCBI Taxonomy" id="861788"/>
    <lineage>
        <taxon>Eukaryota</taxon>
        <taxon>Metazoa</taxon>
        <taxon>Chordata</taxon>
        <taxon>Craniata</taxon>
        <taxon>Vertebrata</taxon>
        <taxon>Euteleostomi</taxon>
        <taxon>Actinopterygii</taxon>
        <taxon>Neopterygii</taxon>
        <taxon>Teleostei</taxon>
        <taxon>Protacanthopterygii</taxon>
        <taxon>Salmoniformes</taxon>
        <taxon>Salmonidae</taxon>
        <taxon>Coregoninae</taxon>
        <taxon>Coregonus</taxon>
    </lineage>
</organism>
<evidence type="ECO:0000256" key="2">
    <source>
        <dbReference type="SAM" id="Phobius"/>
    </source>
</evidence>
<dbReference type="InterPro" id="IPR036179">
    <property type="entry name" value="Ig-like_dom_sf"/>
</dbReference>
<name>A0AAN8LUK7_9TELE</name>
<protein>
    <recommendedName>
        <fullName evidence="5">Immunoglobulin V-set domain-containing protein</fullName>
    </recommendedName>
</protein>
<dbReference type="Gene3D" id="2.60.40.10">
    <property type="entry name" value="Immunoglobulins"/>
    <property type="match status" value="1"/>
</dbReference>
<feature type="region of interest" description="Disordered" evidence="1">
    <location>
        <begin position="176"/>
        <end position="211"/>
    </location>
</feature>
<keyword evidence="4" id="KW-1185">Reference proteome</keyword>
<gene>
    <name evidence="3" type="ORF">J4Q44_G00218220</name>
</gene>
<keyword evidence="2" id="KW-0812">Transmembrane</keyword>
<dbReference type="SUPFAM" id="SSF48726">
    <property type="entry name" value="Immunoglobulin"/>
    <property type="match status" value="1"/>
</dbReference>
<dbReference type="AlphaFoldDB" id="A0AAN8LUK7"/>
<reference evidence="3 4" key="1">
    <citation type="submission" date="2021-04" db="EMBL/GenBank/DDBJ databases">
        <authorList>
            <person name="De Guttry C."/>
            <person name="Zahm M."/>
            <person name="Klopp C."/>
            <person name="Cabau C."/>
            <person name="Louis A."/>
            <person name="Berthelot C."/>
            <person name="Parey E."/>
            <person name="Roest Crollius H."/>
            <person name="Montfort J."/>
            <person name="Robinson-Rechavi M."/>
            <person name="Bucao C."/>
            <person name="Bouchez O."/>
            <person name="Gislard M."/>
            <person name="Lluch J."/>
            <person name="Milhes M."/>
            <person name="Lampietro C."/>
            <person name="Lopez Roques C."/>
            <person name="Donnadieu C."/>
            <person name="Braasch I."/>
            <person name="Desvignes T."/>
            <person name="Postlethwait J."/>
            <person name="Bobe J."/>
            <person name="Wedekind C."/>
            <person name="Guiguen Y."/>
        </authorList>
    </citation>
    <scope>NUCLEOTIDE SEQUENCE [LARGE SCALE GENOMIC DNA]</scope>
    <source>
        <strain evidence="3">Cs_M1</strain>
        <tissue evidence="3">Blood</tissue>
    </source>
</reference>
<feature type="transmembrane region" description="Helical" evidence="2">
    <location>
        <begin position="221"/>
        <end position="246"/>
    </location>
</feature>